<dbReference type="PANTHER" id="PTHR36617:SF16">
    <property type="entry name" value="OS04G0516500 PROTEIN"/>
    <property type="match status" value="1"/>
</dbReference>
<accession>A0A2K3NPW0</accession>
<reference evidence="2 3" key="2">
    <citation type="journal article" date="2017" name="Front. Plant Sci.">
        <title>Gene Classification and Mining of Molecular Markers Useful in Red Clover (Trifolium pratense) Breeding.</title>
        <authorList>
            <person name="Istvanek J."/>
            <person name="Dluhosova J."/>
            <person name="Dluhos P."/>
            <person name="Patkova L."/>
            <person name="Nedelnik J."/>
            <person name="Repkova J."/>
        </authorList>
    </citation>
    <scope>NUCLEOTIDE SEQUENCE [LARGE SCALE GENOMIC DNA]</scope>
    <source>
        <strain evidence="3">cv. Tatra</strain>
        <tissue evidence="2">Young leaves</tissue>
    </source>
</reference>
<evidence type="ECO:0000313" key="2">
    <source>
        <dbReference type="EMBL" id="PNY05057.1"/>
    </source>
</evidence>
<dbReference type="Pfam" id="PF13966">
    <property type="entry name" value="zf-RVT"/>
    <property type="match status" value="1"/>
</dbReference>
<feature type="domain" description="Reverse transcriptase zinc-binding" evidence="1">
    <location>
        <begin position="87"/>
        <end position="150"/>
    </location>
</feature>
<evidence type="ECO:0000259" key="1">
    <source>
        <dbReference type="Pfam" id="PF13966"/>
    </source>
</evidence>
<evidence type="ECO:0000313" key="3">
    <source>
        <dbReference type="Proteomes" id="UP000236291"/>
    </source>
</evidence>
<dbReference type="EMBL" id="ASHM01000611">
    <property type="protein sequence ID" value="PNY05057.1"/>
    <property type="molecule type" value="Genomic_DNA"/>
</dbReference>
<reference evidence="2 3" key="1">
    <citation type="journal article" date="2014" name="Am. J. Bot.">
        <title>Genome assembly and annotation for red clover (Trifolium pratense; Fabaceae).</title>
        <authorList>
            <person name="Istvanek J."/>
            <person name="Jaros M."/>
            <person name="Krenek A."/>
            <person name="Repkova J."/>
        </authorList>
    </citation>
    <scope>NUCLEOTIDE SEQUENCE [LARGE SCALE GENOMIC DNA]</scope>
    <source>
        <strain evidence="3">cv. Tatra</strain>
        <tissue evidence="2">Young leaves</tissue>
    </source>
</reference>
<protein>
    <submittedName>
        <fullName evidence="2">Ribonuclease H</fullName>
    </submittedName>
</protein>
<dbReference type="STRING" id="57577.A0A2K3NPW0"/>
<dbReference type="InterPro" id="IPR026960">
    <property type="entry name" value="RVT-Znf"/>
</dbReference>
<sequence>MVITSGFWKFRWLGNQPFRDLYPNLFTKEVQPNVMIIDRISGFEWINHLSNSEIQQATNLSELLVGISLHPVNPDKWRWTPDSTGLFSVKPCYNVLLEKRHSEVLDPNLLTPIRQLWRNDIPSKVLCFGWRLLLKRLPTRTALNHRGQHVETIGGGVFNVMWRREMMKEFNMLKLHKGGRVALLHLRSQA</sequence>
<dbReference type="AlphaFoldDB" id="A0A2K3NPW0"/>
<organism evidence="2 3">
    <name type="scientific">Trifolium pratense</name>
    <name type="common">Red clover</name>
    <dbReference type="NCBI Taxonomy" id="57577"/>
    <lineage>
        <taxon>Eukaryota</taxon>
        <taxon>Viridiplantae</taxon>
        <taxon>Streptophyta</taxon>
        <taxon>Embryophyta</taxon>
        <taxon>Tracheophyta</taxon>
        <taxon>Spermatophyta</taxon>
        <taxon>Magnoliopsida</taxon>
        <taxon>eudicotyledons</taxon>
        <taxon>Gunneridae</taxon>
        <taxon>Pentapetalae</taxon>
        <taxon>rosids</taxon>
        <taxon>fabids</taxon>
        <taxon>Fabales</taxon>
        <taxon>Fabaceae</taxon>
        <taxon>Papilionoideae</taxon>
        <taxon>50 kb inversion clade</taxon>
        <taxon>NPAAA clade</taxon>
        <taxon>Hologalegina</taxon>
        <taxon>IRL clade</taxon>
        <taxon>Trifolieae</taxon>
        <taxon>Trifolium</taxon>
    </lineage>
</organism>
<dbReference type="Proteomes" id="UP000236291">
    <property type="component" value="Unassembled WGS sequence"/>
</dbReference>
<feature type="non-terminal residue" evidence="2">
    <location>
        <position position="190"/>
    </location>
</feature>
<name>A0A2K3NPW0_TRIPR</name>
<comment type="caution">
    <text evidence="2">The sequence shown here is derived from an EMBL/GenBank/DDBJ whole genome shotgun (WGS) entry which is preliminary data.</text>
</comment>
<proteinExistence type="predicted"/>
<gene>
    <name evidence="2" type="ORF">L195_g001496</name>
</gene>
<dbReference type="PANTHER" id="PTHR36617">
    <property type="entry name" value="PROTEIN, PUTATIVE-RELATED"/>
    <property type="match status" value="1"/>
</dbReference>